<evidence type="ECO:0000313" key="3">
    <source>
        <dbReference type="Proteomes" id="UP000673552"/>
    </source>
</evidence>
<dbReference type="KEGG" id="lmat:92511042"/>
<comment type="caution">
    <text evidence="2">The sequence shown here is derived from an EMBL/GenBank/DDBJ whole genome shotgun (WGS) entry which is preliminary data.</text>
</comment>
<reference evidence="3" key="1">
    <citation type="journal article" date="2021" name="Microbiol. Resour. Announc.">
        <title>LGAAP: Leishmaniinae Genome Assembly and Annotation Pipeline.</title>
        <authorList>
            <person name="Almutairi H."/>
            <person name="Urbaniak M.D."/>
            <person name="Bates M.D."/>
            <person name="Jariyapan N."/>
            <person name="Kwakye-Nuako G."/>
            <person name="Thomaz-Soccol V."/>
            <person name="Al-Salem W.S."/>
            <person name="Dillon R.J."/>
            <person name="Bates P.A."/>
            <person name="Gatherer D."/>
        </authorList>
    </citation>
    <scope>NUCLEOTIDE SEQUENCE [LARGE SCALE GENOMIC DNA]</scope>
</reference>
<reference evidence="3" key="2">
    <citation type="journal article" date="2021" name="Sci. Data">
        <title>Chromosome-scale genome sequencing, assembly and annotation of six genomes from subfamily Leishmaniinae.</title>
        <authorList>
            <person name="Almutairi H."/>
            <person name="Urbaniak M.D."/>
            <person name="Bates M.D."/>
            <person name="Jariyapan N."/>
            <person name="Kwakye-Nuako G."/>
            <person name="Thomaz Soccol V."/>
            <person name="Al-Salem W.S."/>
            <person name="Dillon R.J."/>
            <person name="Bates P.A."/>
            <person name="Gatherer D."/>
        </authorList>
    </citation>
    <scope>NUCLEOTIDE SEQUENCE [LARGE SCALE GENOMIC DNA]</scope>
</reference>
<feature type="compositionally biased region" description="Basic and acidic residues" evidence="1">
    <location>
        <begin position="49"/>
        <end position="61"/>
    </location>
</feature>
<organism evidence="2 3">
    <name type="scientific">Leishmania martiniquensis</name>
    <dbReference type="NCBI Taxonomy" id="1580590"/>
    <lineage>
        <taxon>Eukaryota</taxon>
        <taxon>Discoba</taxon>
        <taxon>Euglenozoa</taxon>
        <taxon>Kinetoplastea</taxon>
        <taxon>Metakinetoplastina</taxon>
        <taxon>Trypanosomatida</taxon>
        <taxon>Trypanosomatidae</taxon>
        <taxon>Leishmaniinae</taxon>
        <taxon>Leishmania</taxon>
    </lineage>
</organism>
<evidence type="ECO:0000256" key="1">
    <source>
        <dbReference type="SAM" id="MobiDB-lite"/>
    </source>
</evidence>
<gene>
    <name evidence="2" type="ORF">LSCM1_00903</name>
</gene>
<dbReference type="OrthoDB" id="272696at2759"/>
<dbReference type="EMBL" id="JAFEUZ010000035">
    <property type="protein sequence ID" value="KAG5466727.1"/>
    <property type="molecule type" value="Genomic_DNA"/>
</dbReference>
<keyword evidence="3" id="KW-1185">Reference proteome</keyword>
<protein>
    <submittedName>
        <fullName evidence="2">Uncharacterized protein</fullName>
    </submittedName>
</protein>
<feature type="region of interest" description="Disordered" evidence="1">
    <location>
        <begin position="314"/>
        <end position="336"/>
    </location>
</feature>
<dbReference type="RefSeq" id="XP_067174635.1">
    <property type="nucleotide sequence ID" value="XM_067318530.1"/>
</dbReference>
<dbReference type="AlphaFoldDB" id="A0A836GFT1"/>
<feature type="region of interest" description="Disordered" evidence="1">
    <location>
        <begin position="42"/>
        <end position="65"/>
    </location>
</feature>
<evidence type="ECO:0000313" key="2">
    <source>
        <dbReference type="EMBL" id="KAG5466727.1"/>
    </source>
</evidence>
<dbReference type="GeneID" id="92511042"/>
<accession>A0A836GFT1</accession>
<sequence length="374" mass="41267">MCAPNSRAATRQRHAAMVLYVICVIAYGMCLVTESHEGAAEDMASGHSDASKSARDGDRHQGSPPHTFCGVEFAESYTVAIATTMPLEGHLPMTQIGQLYVDKAAGAARVDHVFRGQRTSFLVDNRHLRGFFFFDTASGDDADHAGDGSEGNDEGPSQRCHVFYLPHKAIPLCVPRRYTASSHESVVRGVPVTRFSGVERYDHTPLVEQNFYVLNATGAEGVAPMVIPWRLELSARSDLEARTITGAPHKPPNWRFFGHPMFDELVLAPAQESRLQLWEPTYDLLTVDFYNYYPTKLGPDVFEVPPQCTAVLRKGTSTRGGAPEEASASARNETASTEREPLLELAAIQLFLIQWHVLQNTSVGWHLTKKVDAQ</sequence>
<dbReference type="Proteomes" id="UP000673552">
    <property type="component" value="Unassembled WGS sequence"/>
</dbReference>
<proteinExistence type="predicted"/>
<name>A0A836GFT1_9TRYP</name>